<proteinExistence type="predicted"/>
<dbReference type="Proteomes" id="UP001341840">
    <property type="component" value="Unassembled WGS sequence"/>
</dbReference>
<evidence type="ECO:0000313" key="2">
    <source>
        <dbReference type="EMBL" id="MED6112004.1"/>
    </source>
</evidence>
<name>A0ABU6QJD4_9FABA</name>
<keyword evidence="3" id="KW-1185">Reference proteome</keyword>
<comment type="caution">
    <text evidence="2">The sequence shown here is derived from an EMBL/GenBank/DDBJ whole genome shotgun (WGS) entry which is preliminary data.</text>
</comment>
<accession>A0ABU6QJD4</accession>
<reference evidence="2 3" key="1">
    <citation type="journal article" date="2023" name="Plants (Basel)">
        <title>Bridging the Gap: Combining Genomics and Transcriptomics Approaches to Understand Stylosanthes scabra, an Orphan Legume from the Brazilian Caatinga.</title>
        <authorList>
            <person name="Ferreira-Neto J.R.C."/>
            <person name="da Silva M.D."/>
            <person name="Binneck E."/>
            <person name="de Melo N.F."/>
            <person name="da Silva R.H."/>
            <person name="de Melo A.L.T.M."/>
            <person name="Pandolfi V."/>
            <person name="Bustamante F.O."/>
            <person name="Brasileiro-Vidal A.C."/>
            <person name="Benko-Iseppon A.M."/>
        </authorList>
    </citation>
    <scope>NUCLEOTIDE SEQUENCE [LARGE SCALE GENOMIC DNA]</scope>
    <source>
        <tissue evidence="2">Leaves</tissue>
    </source>
</reference>
<gene>
    <name evidence="2" type="ORF">PIB30_057662</name>
</gene>
<feature type="compositionally biased region" description="Basic and acidic residues" evidence="1">
    <location>
        <begin position="97"/>
        <end position="112"/>
    </location>
</feature>
<evidence type="ECO:0000313" key="3">
    <source>
        <dbReference type="Proteomes" id="UP001341840"/>
    </source>
</evidence>
<protein>
    <submittedName>
        <fullName evidence="2">Uncharacterized protein</fullName>
    </submittedName>
</protein>
<feature type="compositionally biased region" description="Polar residues" evidence="1">
    <location>
        <begin position="7"/>
        <end position="26"/>
    </location>
</feature>
<sequence>MAAKSIKQGSRQFSQSNKTCNKNSESYRGRRVTGAGVRKKLALSTKAQFTEEERRCAAALENGGAVSRDDRKRERDVAVVVGLLRVVAGVNGGTGDAEQRRGDVAAQREKKGKGVAECDGACARRQARR</sequence>
<feature type="region of interest" description="Disordered" evidence="1">
    <location>
        <begin position="92"/>
        <end position="112"/>
    </location>
</feature>
<organism evidence="2 3">
    <name type="scientific">Stylosanthes scabra</name>
    <dbReference type="NCBI Taxonomy" id="79078"/>
    <lineage>
        <taxon>Eukaryota</taxon>
        <taxon>Viridiplantae</taxon>
        <taxon>Streptophyta</taxon>
        <taxon>Embryophyta</taxon>
        <taxon>Tracheophyta</taxon>
        <taxon>Spermatophyta</taxon>
        <taxon>Magnoliopsida</taxon>
        <taxon>eudicotyledons</taxon>
        <taxon>Gunneridae</taxon>
        <taxon>Pentapetalae</taxon>
        <taxon>rosids</taxon>
        <taxon>fabids</taxon>
        <taxon>Fabales</taxon>
        <taxon>Fabaceae</taxon>
        <taxon>Papilionoideae</taxon>
        <taxon>50 kb inversion clade</taxon>
        <taxon>dalbergioids sensu lato</taxon>
        <taxon>Dalbergieae</taxon>
        <taxon>Pterocarpus clade</taxon>
        <taxon>Stylosanthes</taxon>
    </lineage>
</organism>
<feature type="region of interest" description="Disordered" evidence="1">
    <location>
        <begin position="1"/>
        <end position="35"/>
    </location>
</feature>
<dbReference type="EMBL" id="JASCZI010000475">
    <property type="protein sequence ID" value="MED6112004.1"/>
    <property type="molecule type" value="Genomic_DNA"/>
</dbReference>
<evidence type="ECO:0000256" key="1">
    <source>
        <dbReference type="SAM" id="MobiDB-lite"/>
    </source>
</evidence>